<evidence type="ECO:0000313" key="1">
    <source>
        <dbReference type="EMBL" id="MBD1269435.1"/>
    </source>
</evidence>
<name>A0A8I0KHE6_9ACTN</name>
<dbReference type="Proteomes" id="UP000659061">
    <property type="component" value="Unassembled WGS sequence"/>
</dbReference>
<evidence type="ECO:0000313" key="2">
    <source>
        <dbReference type="EMBL" id="NYI36657.1"/>
    </source>
</evidence>
<dbReference type="AlphaFoldDB" id="A0A8I0KHE6"/>
<protein>
    <submittedName>
        <fullName evidence="2">Nitroimidazol reductase NimA-like FMN-containing flavoprotein (Pyridoxamine 5'-phosphate oxidase superfamily)</fullName>
    </submittedName>
    <submittedName>
        <fullName evidence="1">Pyridoxamine 5'-phosphate oxidase family protein</fullName>
    </submittedName>
</protein>
<dbReference type="Proteomes" id="UP000587211">
    <property type="component" value="Unassembled WGS sequence"/>
</dbReference>
<organism evidence="1 4">
    <name type="scientific">Aeromicrobium tamlense</name>
    <dbReference type="NCBI Taxonomy" id="375541"/>
    <lineage>
        <taxon>Bacteria</taxon>
        <taxon>Bacillati</taxon>
        <taxon>Actinomycetota</taxon>
        <taxon>Actinomycetes</taxon>
        <taxon>Propionibacteriales</taxon>
        <taxon>Nocardioidaceae</taxon>
        <taxon>Aeromicrobium</taxon>
    </lineage>
</organism>
<dbReference type="SUPFAM" id="SSF50475">
    <property type="entry name" value="FMN-binding split barrel"/>
    <property type="match status" value="1"/>
</dbReference>
<accession>A0A8I0KHE6</accession>
<dbReference type="InterPro" id="IPR024747">
    <property type="entry name" value="Pyridox_Oxase-rel"/>
</dbReference>
<sequence>MSTGSIQELDQDECRELLKVGRFARIAFDTGDQLELLPVNYAYDDGIILIRTSETSGLSTIVDRRFVLEADHHDDTYQTGWSVVVRGTATRATKEQLEEFGTRLPNSWVAAEGAAVHIAITIDDVRGRRVRQFPG</sequence>
<keyword evidence="3" id="KW-1185">Reference proteome</keyword>
<dbReference type="Pfam" id="PF12900">
    <property type="entry name" value="Pyridox_ox_2"/>
    <property type="match status" value="1"/>
</dbReference>
<evidence type="ECO:0000313" key="3">
    <source>
        <dbReference type="Proteomes" id="UP000587211"/>
    </source>
</evidence>
<evidence type="ECO:0000313" key="4">
    <source>
        <dbReference type="Proteomes" id="UP000659061"/>
    </source>
</evidence>
<reference evidence="2 3" key="1">
    <citation type="submission" date="2020-07" db="EMBL/GenBank/DDBJ databases">
        <title>Sequencing the genomes of 1000 actinobacteria strains.</title>
        <authorList>
            <person name="Klenk H.-P."/>
        </authorList>
    </citation>
    <scope>NUCLEOTIDE SEQUENCE [LARGE SCALE GENOMIC DNA]</scope>
    <source>
        <strain evidence="2 3">DSM 19087</strain>
    </source>
</reference>
<dbReference type="EMBL" id="JACWMT010000001">
    <property type="protein sequence ID" value="MBD1269435.1"/>
    <property type="molecule type" value="Genomic_DNA"/>
</dbReference>
<dbReference type="RefSeq" id="WP_179422482.1">
    <property type="nucleotide sequence ID" value="NZ_BAAAMP010000002.1"/>
</dbReference>
<comment type="caution">
    <text evidence="1">The sequence shown here is derived from an EMBL/GenBank/DDBJ whole genome shotgun (WGS) entry which is preliminary data.</text>
</comment>
<dbReference type="Gene3D" id="2.30.110.10">
    <property type="entry name" value="Electron Transport, Fmn-binding Protein, Chain A"/>
    <property type="match status" value="1"/>
</dbReference>
<dbReference type="InterPro" id="IPR012349">
    <property type="entry name" value="Split_barrel_FMN-bd"/>
</dbReference>
<reference evidence="1" key="2">
    <citation type="submission" date="2020-09" db="EMBL/GenBank/DDBJ databases">
        <title>Novel species in genus Aeromicrobium.</title>
        <authorList>
            <person name="Zhang G."/>
        </authorList>
    </citation>
    <scope>NUCLEOTIDE SEQUENCE</scope>
    <source>
        <strain evidence="1">SSW1-57</strain>
    </source>
</reference>
<proteinExistence type="predicted"/>
<gene>
    <name evidence="2" type="ORF">BJ975_000032</name>
    <name evidence="1" type="ORF">IDH50_04245</name>
</gene>
<dbReference type="EMBL" id="JACBZN010000001">
    <property type="protein sequence ID" value="NYI36657.1"/>
    <property type="molecule type" value="Genomic_DNA"/>
</dbReference>